<dbReference type="InterPro" id="IPR042001">
    <property type="entry name" value="Sortase_F"/>
</dbReference>
<feature type="domain" description="DUF4142" evidence="3">
    <location>
        <begin position="37"/>
        <end position="167"/>
    </location>
</feature>
<dbReference type="EMBL" id="JACHNF010000001">
    <property type="protein sequence ID" value="MBB5981348.1"/>
    <property type="molecule type" value="Genomic_DNA"/>
</dbReference>
<dbReference type="Gene3D" id="2.40.260.10">
    <property type="entry name" value="Sortase"/>
    <property type="match status" value="1"/>
</dbReference>
<dbReference type="InterPro" id="IPR012347">
    <property type="entry name" value="Ferritin-like"/>
</dbReference>
<organism evidence="4 5">
    <name type="scientific">Kribbella solani</name>
    <dbReference type="NCBI Taxonomy" id="236067"/>
    <lineage>
        <taxon>Bacteria</taxon>
        <taxon>Bacillati</taxon>
        <taxon>Actinomycetota</taxon>
        <taxon>Actinomycetes</taxon>
        <taxon>Propionibacteriales</taxon>
        <taxon>Kribbellaceae</taxon>
        <taxon>Kribbella</taxon>
    </lineage>
</organism>
<dbReference type="Proteomes" id="UP000558997">
    <property type="component" value="Unassembled WGS sequence"/>
</dbReference>
<protein>
    <submittedName>
        <fullName evidence="4">Putative outer membrane protein</fullName>
    </submittedName>
</protein>
<evidence type="ECO:0000256" key="2">
    <source>
        <dbReference type="SAM" id="SignalP"/>
    </source>
</evidence>
<keyword evidence="2" id="KW-0732">Signal</keyword>
<accession>A0A841E1T0</accession>
<dbReference type="GO" id="GO:0016787">
    <property type="term" value="F:hydrolase activity"/>
    <property type="evidence" value="ECO:0007669"/>
    <property type="project" value="UniProtKB-KW"/>
</dbReference>
<comment type="caution">
    <text evidence="4">The sequence shown here is derived from an EMBL/GenBank/DDBJ whole genome shotgun (WGS) entry which is preliminary data.</text>
</comment>
<gene>
    <name evidence="4" type="ORF">HDA44_004689</name>
</gene>
<sequence length="406" mass="41937">MPSSRRTTTVLLLILLAALLGFPGAAQPAYAATPQPDLDYLNQAHQLNLTIIRAAQLAQTNGRSACVRKAGAQLERDHRRLSAQELAVADRLGLGLVAIPSLAERQQLDALTAKGKAAAFDNAWLVLQRQEHQQYLKLIGGDLPQAASPAVEAVANGAKPVVEMDLRIVAGPCRTASGTPVVPTGDGGQVAAAQQARSRTAVVLLGLGVLLLLVGKAISVRRRVLGVAALAVGLVLLFGKQPPDTGDVPKAGAAAEEREAAVPPVRLKLPGVLTAAVQPVGTGGDGRLQMPGSAADVGWWAAGAAPGSAGGTVLLAGHVDTTRGRGVFAALPDVAVGARVAVTGGDGGVHWYRIVSRRTYEQNALPADLFSGAAKPRLALVTCTGSYDRATRRYSQNLVLYGVPLD</sequence>
<feature type="chain" id="PRO_5032948837" evidence="2">
    <location>
        <begin position="32"/>
        <end position="406"/>
    </location>
</feature>
<dbReference type="InterPro" id="IPR025419">
    <property type="entry name" value="DUF4142"/>
</dbReference>
<evidence type="ECO:0000313" key="5">
    <source>
        <dbReference type="Proteomes" id="UP000558997"/>
    </source>
</evidence>
<dbReference type="PANTHER" id="PTHR38593:SF1">
    <property type="entry name" value="BLR2558 PROTEIN"/>
    <property type="match status" value="1"/>
</dbReference>
<keyword evidence="1" id="KW-0378">Hydrolase</keyword>
<reference evidence="4 5" key="1">
    <citation type="submission" date="2020-08" db="EMBL/GenBank/DDBJ databases">
        <title>Sequencing the genomes of 1000 actinobacteria strains.</title>
        <authorList>
            <person name="Klenk H.-P."/>
        </authorList>
    </citation>
    <scope>NUCLEOTIDE SEQUENCE [LARGE SCALE GENOMIC DNA]</scope>
    <source>
        <strain evidence="4 5">DSM 17294</strain>
    </source>
</reference>
<dbReference type="Pfam" id="PF13628">
    <property type="entry name" value="DUF4142"/>
    <property type="match status" value="1"/>
</dbReference>
<dbReference type="CDD" id="cd05829">
    <property type="entry name" value="Sortase_F"/>
    <property type="match status" value="1"/>
</dbReference>
<evidence type="ECO:0000256" key="1">
    <source>
        <dbReference type="ARBA" id="ARBA00022801"/>
    </source>
</evidence>
<dbReference type="Gene3D" id="1.20.1260.10">
    <property type="match status" value="1"/>
</dbReference>
<proteinExistence type="predicted"/>
<dbReference type="PANTHER" id="PTHR38593">
    <property type="entry name" value="BLR2558 PROTEIN"/>
    <property type="match status" value="1"/>
</dbReference>
<dbReference type="InterPro" id="IPR005754">
    <property type="entry name" value="Sortase"/>
</dbReference>
<dbReference type="AlphaFoldDB" id="A0A841E1T0"/>
<dbReference type="Pfam" id="PF04203">
    <property type="entry name" value="Sortase"/>
    <property type="match status" value="1"/>
</dbReference>
<feature type="signal peptide" evidence="2">
    <location>
        <begin position="1"/>
        <end position="31"/>
    </location>
</feature>
<name>A0A841E1T0_9ACTN</name>
<dbReference type="RefSeq" id="WP_184837762.1">
    <property type="nucleotide sequence ID" value="NZ_BAAAVN010000009.1"/>
</dbReference>
<dbReference type="SUPFAM" id="SSF63817">
    <property type="entry name" value="Sortase"/>
    <property type="match status" value="1"/>
</dbReference>
<evidence type="ECO:0000259" key="3">
    <source>
        <dbReference type="Pfam" id="PF13628"/>
    </source>
</evidence>
<keyword evidence="5" id="KW-1185">Reference proteome</keyword>
<evidence type="ECO:0000313" key="4">
    <source>
        <dbReference type="EMBL" id="MBB5981348.1"/>
    </source>
</evidence>
<dbReference type="InterPro" id="IPR023365">
    <property type="entry name" value="Sortase_dom-sf"/>
</dbReference>